<dbReference type="GO" id="GO:0005634">
    <property type="term" value="C:nucleus"/>
    <property type="evidence" value="ECO:0007669"/>
    <property type="project" value="TreeGrafter"/>
</dbReference>
<feature type="region of interest" description="Disordered" evidence="1">
    <location>
        <begin position="200"/>
        <end position="219"/>
    </location>
</feature>
<dbReference type="InterPro" id="IPR013922">
    <property type="entry name" value="Cyclin_PHO80-like"/>
</dbReference>
<reference evidence="2 3" key="1">
    <citation type="journal article" date="2012" name="Science">
        <title>The Paleozoic origin of enzymatic lignin decomposition reconstructed from 31 fungal genomes.</title>
        <authorList>
            <person name="Floudas D."/>
            <person name="Binder M."/>
            <person name="Riley R."/>
            <person name="Barry K."/>
            <person name="Blanchette R.A."/>
            <person name="Henrissat B."/>
            <person name="Martinez A.T."/>
            <person name="Otillar R."/>
            <person name="Spatafora J.W."/>
            <person name="Yadav J.S."/>
            <person name="Aerts A."/>
            <person name="Benoit I."/>
            <person name="Boyd A."/>
            <person name="Carlson A."/>
            <person name="Copeland A."/>
            <person name="Coutinho P.M."/>
            <person name="de Vries R.P."/>
            <person name="Ferreira P."/>
            <person name="Findley K."/>
            <person name="Foster B."/>
            <person name="Gaskell J."/>
            <person name="Glotzer D."/>
            <person name="Gorecki P."/>
            <person name="Heitman J."/>
            <person name="Hesse C."/>
            <person name="Hori C."/>
            <person name="Igarashi K."/>
            <person name="Jurgens J.A."/>
            <person name="Kallen N."/>
            <person name="Kersten P."/>
            <person name="Kohler A."/>
            <person name="Kuees U."/>
            <person name="Kumar T.K.A."/>
            <person name="Kuo A."/>
            <person name="LaButti K."/>
            <person name="Larrondo L.F."/>
            <person name="Lindquist E."/>
            <person name="Ling A."/>
            <person name="Lombard V."/>
            <person name="Lucas S."/>
            <person name="Lundell T."/>
            <person name="Martin R."/>
            <person name="McLaughlin D.J."/>
            <person name="Morgenstern I."/>
            <person name="Morin E."/>
            <person name="Murat C."/>
            <person name="Nagy L.G."/>
            <person name="Nolan M."/>
            <person name="Ohm R.A."/>
            <person name="Patyshakuliyeva A."/>
            <person name="Rokas A."/>
            <person name="Ruiz-Duenas F.J."/>
            <person name="Sabat G."/>
            <person name="Salamov A."/>
            <person name="Samejima M."/>
            <person name="Schmutz J."/>
            <person name="Slot J.C."/>
            <person name="St John F."/>
            <person name="Stenlid J."/>
            <person name="Sun H."/>
            <person name="Sun S."/>
            <person name="Syed K."/>
            <person name="Tsang A."/>
            <person name="Wiebenga A."/>
            <person name="Young D."/>
            <person name="Pisabarro A."/>
            <person name="Eastwood D.C."/>
            <person name="Martin F."/>
            <person name="Cullen D."/>
            <person name="Grigoriev I.V."/>
            <person name="Hibbett D.S."/>
        </authorList>
    </citation>
    <scope>NUCLEOTIDE SEQUENCE [LARGE SCALE GENOMIC DNA]</scope>
    <source>
        <strain evidence="2 3">DJM-731 SS1</strain>
    </source>
</reference>
<feature type="region of interest" description="Disordered" evidence="1">
    <location>
        <begin position="684"/>
        <end position="706"/>
    </location>
</feature>
<dbReference type="GeneID" id="63687483"/>
<accession>M5GB74</accession>
<dbReference type="AlphaFoldDB" id="M5GB74"/>
<evidence type="ECO:0000256" key="1">
    <source>
        <dbReference type="SAM" id="MobiDB-lite"/>
    </source>
</evidence>
<dbReference type="EMBL" id="JH795860">
    <property type="protein sequence ID" value="EJU03277.1"/>
    <property type="molecule type" value="Genomic_DNA"/>
</dbReference>
<feature type="region of interest" description="Disordered" evidence="1">
    <location>
        <begin position="1"/>
        <end position="23"/>
    </location>
</feature>
<dbReference type="GO" id="GO:0019901">
    <property type="term" value="F:protein kinase binding"/>
    <property type="evidence" value="ECO:0007669"/>
    <property type="project" value="InterPro"/>
</dbReference>
<dbReference type="PANTHER" id="PTHR15615:SF36">
    <property type="entry name" value="PHO85 CYCLIN-5"/>
    <property type="match status" value="1"/>
</dbReference>
<dbReference type="GO" id="GO:0000307">
    <property type="term" value="C:cyclin-dependent protein kinase holoenzyme complex"/>
    <property type="evidence" value="ECO:0007669"/>
    <property type="project" value="TreeGrafter"/>
</dbReference>
<name>M5GB74_DACPD</name>
<dbReference type="OrthoDB" id="286814at2759"/>
<feature type="compositionally biased region" description="Polar residues" evidence="1">
    <location>
        <begin position="646"/>
        <end position="662"/>
    </location>
</feature>
<dbReference type="GO" id="GO:0016538">
    <property type="term" value="F:cyclin-dependent protein serine/threonine kinase regulator activity"/>
    <property type="evidence" value="ECO:0007669"/>
    <property type="project" value="TreeGrafter"/>
</dbReference>
<dbReference type="Gene3D" id="1.10.472.10">
    <property type="entry name" value="Cyclin-like"/>
    <property type="match status" value="1"/>
</dbReference>
<keyword evidence="3" id="KW-1185">Reference proteome</keyword>
<feature type="region of interest" description="Disordered" evidence="1">
    <location>
        <begin position="610"/>
        <end position="671"/>
    </location>
</feature>
<feature type="region of interest" description="Disordered" evidence="1">
    <location>
        <begin position="327"/>
        <end position="385"/>
    </location>
</feature>
<dbReference type="RefSeq" id="XP_040630171.1">
    <property type="nucleotide sequence ID" value="XM_040772421.1"/>
</dbReference>
<sequence>MSPSTLPVSRRHERGGSTTLTLETTVGIESSAVGYYPTLLLKGSDATSEEQGEKKTQKNVITKIQDAKGEKDEEERPKEKDENLQAELISPRETRRNALENVLEAMMAVEEAQEHVEAPGERRRKALESVLEAMIVDEHEETEASASPQPEADLEASCIPGSSSPRSTRHGSSRNILVESPEDGITAGPSRIYARETEAIYLPSRDTSRPDPTDVPPTPRAAELALRTRFAMEEMYMSPRVLSKQPERQSTMDQQDALWGLAEAAASAAARQTQKELADLIGESDSCSGERRGLNERVVRAAEVARVIRKMYHLAWELEVEVDSANDVGTSKAGAGSRPGTGNSKPRPDPIEKAQDICQISQASQASDSRSDNQSNPPAPVLPHAPAVENKVAGIRLWLEDVQSQLADSPDLPSSAWAGKISLAHSPEPENTYEKTLVGDVLSVPNKLNDQPLDDVVERVSLTAELPIRAWIRELLRRTDVSSSQLKVAACYIVALRPHITLAMVQRQQAAHAVVRGTPLTHYQASPLTCPRRTLVGALVLASKFLGEKIYSLRAWARVTGLEPGDLVQAEQIIGTALKWDLWVGANVQNLRSDVFTRMLLQIVSVPKVEPPPAVRGARPKEQSSSRTGALPRTEGDIALQRSRKQTVGSPTSSTQRETVASPSPFGAKRTPAMDHQLEHALHRKRPAPESDTHPLSDTRPQKRKNVEHVHAHAHSHGTNGAAGAGCGTDVYIKSEPVDERGLLTEAY</sequence>
<feature type="region of interest" description="Disordered" evidence="1">
    <location>
        <begin position="43"/>
        <end position="92"/>
    </location>
</feature>
<dbReference type="Proteomes" id="UP000030653">
    <property type="component" value="Unassembled WGS sequence"/>
</dbReference>
<feature type="compositionally biased region" description="Low complexity" evidence="1">
    <location>
        <begin position="356"/>
        <end position="376"/>
    </location>
</feature>
<evidence type="ECO:0000313" key="2">
    <source>
        <dbReference type="EMBL" id="EJU03277.1"/>
    </source>
</evidence>
<dbReference type="PANTHER" id="PTHR15615">
    <property type="match status" value="1"/>
</dbReference>
<protein>
    <submittedName>
        <fullName evidence="2">Uncharacterized protein</fullName>
    </submittedName>
</protein>
<feature type="compositionally biased region" description="Basic and acidic residues" evidence="1">
    <location>
        <begin position="346"/>
        <end position="355"/>
    </location>
</feature>
<feature type="compositionally biased region" description="Basic and acidic residues" evidence="1">
    <location>
        <begin position="65"/>
        <end position="83"/>
    </location>
</feature>
<feature type="region of interest" description="Disordered" evidence="1">
    <location>
        <begin position="139"/>
        <end position="192"/>
    </location>
</feature>
<proteinExistence type="predicted"/>
<gene>
    <name evidence="2" type="ORF">DACRYDRAFT_21499</name>
</gene>
<dbReference type="CDD" id="cd20557">
    <property type="entry name" value="CYCLIN_ScPCL1-like"/>
    <property type="match status" value="1"/>
</dbReference>
<organism evidence="2 3">
    <name type="scientific">Dacryopinax primogenitus (strain DJM 731)</name>
    <name type="common">Brown rot fungus</name>
    <dbReference type="NCBI Taxonomy" id="1858805"/>
    <lineage>
        <taxon>Eukaryota</taxon>
        <taxon>Fungi</taxon>
        <taxon>Dikarya</taxon>
        <taxon>Basidiomycota</taxon>
        <taxon>Agaricomycotina</taxon>
        <taxon>Dacrymycetes</taxon>
        <taxon>Dacrymycetales</taxon>
        <taxon>Dacrymycetaceae</taxon>
        <taxon>Dacryopinax</taxon>
    </lineage>
</organism>
<dbReference type="HOGENOM" id="CLU_371721_0_0_1"/>
<evidence type="ECO:0000313" key="3">
    <source>
        <dbReference type="Proteomes" id="UP000030653"/>
    </source>
</evidence>
<dbReference type="STRING" id="1858805.M5GB74"/>